<dbReference type="OrthoDB" id="9784774at2"/>
<dbReference type="PRINTS" id="PR00332">
    <property type="entry name" value="HISTRIAD"/>
</dbReference>
<dbReference type="GO" id="GO:0003824">
    <property type="term" value="F:catalytic activity"/>
    <property type="evidence" value="ECO:0007669"/>
    <property type="project" value="InterPro"/>
</dbReference>
<dbReference type="InterPro" id="IPR001310">
    <property type="entry name" value="Histidine_triad_HIT"/>
</dbReference>
<dbReference type="KEGG" id="bsed:DN745_17755"/>
<accession>A0A2Z4FQK1</accession>
<dbReference type="InterPro" id="IPR011146">
    <property type="entry name" value="HIT-like"/>
</dbReference>
<keyword evidence="2" id="KW-1185">Reference proteome</keyword>
<dbReference type="PANTHER" id="PTHR23089">
    <property type="entry name" value="HISTIDINE TRIAD HIT PROTEIN"/>
    <property type="match status" value="1"/>
</dbReference>
<dbReference type="Gene3D" id="3.30.428.10">
    <property type="entry name" value="HIT-like"/>
    <property type="match status" value="1"/>
</dbReference>
<dbReference type="InterPro" id="IPR019808">
    <property type="entry name" value="Histidine_triad_CS"/>
</dbReference>
<sequence>MAADDIFCKIVAAELPSTKVYEDDDVLAFRDLHPAAPTHILVIPKEHLTSLWEAKEDQAQLLGTLMLRARDVAREQGLEEDGFRLVINNGAGAGQTVFHLHLHIIGGRSLAWPPG</sequence>
<proteinExistence type="predicted"/>
<dbReference type="Pfam" id="PF01230">
    <property type="entry name" value="HIT"/>
    <property type="match status" value="1"/>
</dbReference>
<dbReference type="SUPFAM" id="SSF54197">
    <property type="entry name" value="HIT-like"/>
    <property type="match status" value="1"/>
</dbReference>
<dbReference type="EMBL" id="CP030032">
    <property type="protein sequence ID" value="AWV91075.1"/>
    <property type="molecule type" value="Genomic_DNA"/>
</dbReference>
<name>A0A2Z4FQK1_9DELT</name>
<dbReference type="InterPro" id="IPR036265">
    <property type="entry name" value="HIT-like_sf"/>
</dbReference>
<dbReference type="RefSeq" id="WP_111336993.1">
    <property type="nucleotide sequence ID" value="NZ_CP030032.1"/>
</dbReference>
<evidence type="ECO:0000313" key="2">
    <source>
        <dbReference type="Proteomes" id="UP000249799"/>
    </source>
</evidence>
<protein>
    <submittedName>
        <fullName evidence="1">Histidine triad nucleotide-binding protein</fullName>
    </submittedName>
</protein>
<evidence type="ECO:0000313" key="1">
    <source>
        <dbReference type="EMBL" id="AWV91075.1"/>
    </source>
</evidence>
<dbReference type="AlphaFoldDB" id="A0A2Z4FQK1"/>
<dbReference type="PROSITE" id="PS51084">
    <property type="entry name" value="HIT_2"/>
    <property type="match status" value="1"/>
</dbReference>
<gene>
    <name evidence="1" type="ORF">DN745_17755</name>
</gene>
<dbReference type="Proteomes" id="UP000249799">
    <property type="component" value="Chromosome"/>
</dbReference>
<dbReference type="PROSITE" id="PS00892">
    <property type="entry name" value="HIT_1"/>
    <property type="match status" value="1"/>
</dbReference>
<dbReference type="CDD" id="cd01276">
    <property type="entry name" value="PKCI_related"/>
    <property type="match status" value="1"/>
</dbReference>
<reference evidence="1 2" key="1">
    <citation type="submission" date="2018-06" db="EMBL/GenBank/DDBJ databases">
        <title>Lujinxingia sediminis gen. nov. sp. nov., a new facultative anaerobic member of the class Deltaproteobacteria, and proposal of Lujinxingaceae fam. nov.</title>
        <authorList>
            <person name="Guo L.-Y."/>
            <person name="Li C.-M."/>
            <person name="Wang S."/>
            <person name="Du Z.-J."/>
        </authorList>
    </citation>
    <scope>NUCLEOTIDE SEQUENCE [LARGE SCALE GENOMIC DNA]</scope>
    <source>
        <strain evidence="1 2">FA350</strain>
    </source>
</reference>
<organism evidence="1 2">
    <name type="scientific">Bradymonas sediminis</name>
    <dbReference type="NCBI Taxonomy" id="1548548"/>
    <lineage>
        <taxon>Bacteria</taxon>
        <taxon>Deltaproteobacteria</taxon>
        <taxon>Bradymonadales</taxon>
        <taxon>Bradymonadaceae</taxon>
        <taxon>Bradymonas</taxon>
    </lineage>
</organism>